<dbReference type="AlphaFoldDB" id="A0A4S3B4Y7"/>
<dbReference type="PROSITE" id="PS50975">
    <property type="entry name" value="ATP_GRASP"/>
    <property type="match status" value="1"/>
</dbReference>
<dbReference type="InterPro" id="IPR054350">
    <property type="entry name" value="PurT/PurK_preATP-grasp"/>
</dbReference>
<keyword evidence="3 8" id="KW-0436">Ligase</keyword>
<keyword evidence="5 8" id="KW-0658">Purine biosynthesis</keyword>
<feature type="binding site" evidence="8">
    <location>
        <begin position="265"/>
        <end position="266"/>
    </location>
    <ligand>
        <name>ATP</name>
        <dbReference type="ChEBI" id="CHEBI:30616"/>
    </ligand>
</feature>
<protein>
    <recommendedName>
        <fullName evidence="8 9">N5-carboxyaminoimidazole ribonucleotide synthase</fullName>
        <shortName evidence="8 9">N5-CAIR synthase</shortName>
        <ecNumber evidence="8 9">6.3.4.18</ecNumber>
    </recommendedName>
    <alternativeName>
        <fullName evidence="8 9">5-(carboxyamino)imidazole ribonucleotide synthetase</fullName>
    </alternativeName>
</protein>
<dbReference type="SUPFAM" id="SSF56059">
    <property type="entry name" value="Glutathione synthetase ATP-binding domain-like"/>
    <property type="match status" value="1"/>
</dbReference>
<dbReference type="GO" id="GO:0034028">
    <property type="term" value="F:5-(carboxyamino)imidazole ribonucleotide synthase activity"/>
    <property type="evidence" value="ECO:0007669"/>
    <property type="project" value="UniProtKB-UniRule"/>
</dbReference>
<dbReference type="Pfam" id="PF22660">
    <property type="entry name" value="RS_preATP-grasp-like"/>
    <property type="match status" value="1"/>
</dbReference>
<sequence length="375" mass="41874">MVLPGSVIGIIGGGQLGLMMGQSALQLGFKVIILDPEENCPASQVAQQVIVAGYNNKQALVKLAQLSDVVTYEFENVDVAGIESISQQIFIPQGTTLLKIAQHRLEEKKFLQAANLPIVPFKSITSFADLKQASLELGFPCVLKTCRGGYDGKGQWVLHSSLDLEPLQTELNFNQEFVLEQWVNYEREVSIIVAGNLSEEYCTFPVIENEHQHNILKCSMLPASISSEIAQEAECIGLKIAREARLVGTMAIEFFVKPDGQLYINEIAPRPHNSGHLTIEACSHSQFDLHIRGICQWKLPSEIHYQPAVMVNLIGAEYSRMVDVVAQKPNWYFHDYGKTKTRSGRKMGHVTFINQTKEAIFSLMRINKIWEGEAE</sequence>
<dbReference type="PANTHER" id="PTHR11609">
    <property type="entry name" value="PURINE BIOSYNTHESIS PROTEIN 6/7, PUR6/7"/>
    <property type="match status" value="1"/>
</dbReference>
<dbReference type="NCBIfam" id="TIGR01161">
    <property type="entry name" value="purK"/>
    <property type="match status" value="1"/>
</dbReference>
<dbReference type="Gene3D" id="3.40.50.20">
    <property type="match status" value="1"/>
</dbReference>
<keyword evidence="12" id="KW-1185">Reference proteome</keyword>
<dbReference type="Gene3D" id="3.30.1490.20">
    <property type="entry name" value="ATP-grasp fold, A domain"/>
    <property type="match status" value="1"/>
</dbReference>
<feature type="binding site" evidence="8">
    <location>
        <begin position="180"/>
        <end position="183"/>
    </location>
    <ligand>
        <name>ATP</name>
        <dbReference type="ChEBI" id="CHEBI:30616"/>
    </ligand>
</feature>
<dbReference type="Pfam" id="PF17769">
    <property type="entry name" value="PurK_C"/>
    <property type="match status" value="1"/>
</dbReference>
<dbReference type="GO" id="GO:0006189">
    <property type="term" value="P:'de novo' IMP biosynthetic process"/>
    <property type="evidence" value="ECO:0007669"/>
    <property type="project" value="UniProtKB-UniRule"/>
</dbReference>
<dbReference type="NCBIfam" id="NF004675">
    <property type="entry name" value="PRK06019.1-1"/>
    <property type="match status" value="1"/>
</dbReference>
<comment type="caution">
    <text evidence="11">The sequence shown here is derived from an EMBL/GenBank/DDBJ whole genome shotgun (WGS) entry which is preliminary data.</text>
</comment>
<feature type="binding site" evidence="8">
    <location>
        <begin position="149"/>
        <end position="155"/>
    </location>
    <ligand>
        <name>ATP</name>
        <dbReference type="ChEBI" id="CHEBI:30616"/>
    </ligand>
</feature>
<evidence type="ECO:0000256" key="1">
    <source>
        <dbReference type="ARBA" id="ARBA00001936"/>
    </source>
</evidence>
<dbReference type="GO" id="GO:0005524">
    <property type="term" value="F:ATP binding"/>
    <property type="evidence" value="ECO:0007669"/>
    <property type="project" value="UniProtKB-UniRule"/>
</dbReference>
<comment type="function">
    <text evidence="8">Catalyzes the ATP-dependent conversion of 5-aminoimidazole ribonucleotide (AIR) and HCO(3)(-) to N5-carboxyaminoimidazole ribonucleotide (N5-CAIR).</text>
</comment>
<dbReference type="NCBIfam" id="NF004676">
    <property type="entry name" value="PRK06019.1-2"/>
    <property type="match status" value="1"/>
</dbReference>
<feature type="binding site" evidence="8">
    <location>
        <position position="144"/>
    </location>
    <ligand>
        <name>ATP</name>
        <dbReference type="ChEBI" id="CHEBI:30616"/>
    </ligand>
</feature>
<dbReference type="Gene3D" id="3.30.470.20">
    <property type="entry name" value="ATP-grasp fold, B domain"/>
    <property type="match status" value="1"/>
</dbReference>
<dbReference type="GO" id="GO:0046872">
    <property type="term" value="F:metal ion binding"/>
    <property type="evidence" value="ECO:0007669"/>
    <property type="project" value="InterPro"/>
</dbReference>
<proteinExistence type="inferred from homology"/>
<dbReference type="InterPro" id="IPR013815">
    <property type="entry name" value="ATP_grasp_subdomain_1"/>
</dbReference>
<dbReference type="InterPro" id="IPR005875">
    <property type="entry name" value="PurK"/>
</dbReference>
<dbReference type="SUPFAM" id="SSF52440">
    <property type="entry name" value="PreATP-grasp domain"/>
    <property type="match status" value="1"/>
</dbReference>
<keyword evidence="4 8" id="KW-0547">Nucleotide-binding</keyword>
<dbReference type="InterPro" id="IPR016185">
    <property type="entry name" value="PreATP-grasp_dom_sf"/>
</dbReference>
<dbReference type="InterPro" id="IPR003135">
    <property type="entry name" value="ATP-grasp_carboxylate-amine"/>
</dbReference>
<evidence type="ECO:0000313" key="12">
    <source>
        <dbReference type="Proteomes" id="UP000310506"/>
    </source>
</evidence>
<comment type="function">
    <text evidence="9">Catalyzes the ATP-dependent conversion of 5-aminoimidazole ribonucleotide (AIR) and HCO(3)- to N5-carboxyaminoimidazole ribonucleotide (N5-CAIR).</text>
</comment>
<dbReference type="OrthoDB" id="9804625at2"/>
<feature type="binding site" evidence="8">
    <location>
        <position position="211"/>
    </location>
    <ligand>
        <name>ATP</name>
        <dbReference type="ChEBI" id="CHEBI:30616"/>
    </ligand>
</feature>
<dbReference type="UniPathway" id="UPA00074">
    <property type="reaction ID" value="UER00942"/>
</dbReference>
<evidence type="ECO:0000256" key="2">
    <source>
        <dbReference type="ARBA" id="ARBA00001946"/>
    </source>
</evidence>
<dbReference type="Pfam" id="PF02222">
    <property type="entry name" value="ATP-grasp"/>
    <property type="match status" value="1"/>
</dbReference>
<comment type="cofactor">
    <cofactor evidence="1">
        <name>Mn(2+)</name>
        <dbReference type="ChEBI" id="CHEBI:29035"/>
    </cofactor>
</comment>
<comment type="pathway">
    <text evidence="8 9">Purine metabolism; IMP biosynthesis via de novo pathway; 5-amino-1-(5-phospho-D-ribosyl)imidazole-4-carboxylate from 5-amino-1-(5-phospho-D-ribosyl)imidazole (N5-CAIR route): step 1/2.</text>
</comment>
<dbReference type="HAMAP" id="MF_01928">
    <property type="entry name" value="PurK"/>
    <property type="match status" value="1"/>
</dbReference>
<dbReference type="NCBIfam" id="NF004679">
    <property type="entry name" value="PRK06019.1-5"/>
    <property type="match status" value="1"/>
</dbReference>
<evidence type="ECO:0000259" key="10">
    <source>
        <dbReference type="PROSITE" id="PS50975"/>
    </source>
</evidence>
<evidence type="ECO:0000256" key="7">
    <source>
        <dbReference type="ARBA" id="ARBA00023211"/>
    </source>
</evidence>
<dbReference type="FunFam" id="3.30.1490.20:FF:000015">
    <property type="entry name" value="N5-carboxyaminoimidazole ribonucleotide synthase"/>
    <property type="match status" value="1"/>
</dbReference>
<organism evidence="11 12">
    <name type="scientific">Vagococcus silagei</name>
    <dbReference type="NCBI Taxonomy" id="2508885"/>
    <lineage>
        <taxon>Bacteria</taxon>
        <taxon>Bacillati</taxon>
        <taxon>Bacillota</taxon>
        <taxon>Bacilli</taxon>
        <taxon>Lactobacillales</taxon>
        <taxon>Enterococcaceae</taxon>
        <taxon>Vagococcus</taxon>
    </lineage>
</organism>
<evidence type="ECO:0000256" key="4">
    <source>
        <dbReference type="ARBA" id="ARBA00022741"/>
    </source>
</evidence>
<evidence type="ECO:0000256" key="6">
    <source>
        <dbReference type="ARBA" id="ARBA00022840"/>
    </source>
</evidence>
<accession>A0A4S3B4Y7</accession>
<dbReference type="EMBL" id="SDGV01000004">
    <property type="protein sequence ID" value="THB62151.1"/>
    <property type="molecule type" value="Genomic_DNA"/>
</dbReference>
<comment type="subunit">
    <text evidence="8 9">Homodimer.</text>
</comment>
<comment type="catalytic activity">
    <reaction evidence="8 9">
        <text>5-amino-1-(5-phospho-beta-D-ribosyl)imidazole + hydrogencarbonate + ATP = 5-carboxyamino-1-(5-phospho-D-ribosyl)imidazole + ADP + phosphate + 2 H(+)</text>
        <dbReference type="Rhea" id="RHEA:19317"/>
        <dbReference type="ChEBI" id="CHEBI:15378"/>
        <dbReference type="ChEBI" id="CHEBI:17544"/>
        <dbReference type="ChEBI" id="CHEBI:30616"/>
        <dbReference type="ChEBI" id="CHEBI:43474"/>
        <dbReference type="ChEBI" id="CHEBI:58730"/>
        <dbReference type="ChEBI" id="CHEBI:137981"/>
        <dbReference type="ChEBI" id="CHEBI:456216"/>
        <dbReference type="EC" id="6.3.4.18"/>
    </reaction>
</comment>
<dbReference type="PANTHER" id="PTHR11609:SF5">
    <property type="entry name" value="PHOSPHORIBOSYLAMINOIMIDAZOLE CARBOXYLASE"/>
    <property type="match status" value="1"/>
</dbReference>
<evidence type="ECO:0000313" key="11">
    <source>
        <dbReference type="EMBL" id="THB62151.1"/>
    </source>
</evidence>
<comment type="similarity">
    <text evidence="8 9">Belongs to the PurK/PurT family.</text>
</comment>
<dbReference type="InterPro" id="IPR040686">
    <property type="entry name" value="PurK_C"/>
</dbReference>
<dbReference type="GO" id="GO:0004638">
    <property type="term" value="F:phosphoribosylaminoimidazole carboxylase activity"/>
    <property type="evidence" value="ECO:0007669"/>
    <property type="project" value="InterPro"/>
</dbReference>
<feature type="binding site" evidence="8">
    <location>
        <position position="188"/>
    </location>
    <ligand>
        <name>ATP</name>
        <dbReference type="ChEBI" id="CHEBI:30616"/>
    </ligand>
</feature>
<dbReference type="Proteomes" id="UP000310506">
    <property type="component" value="Unassembled WGS sequence"/>
</dbReference>
<evidence type="ECO:0000256" key="8">
    <source>
        <dbReference type="HAMAP-Rule" id="MF_01928"/>
    </source>
</evidence>
<dbReference type="InterPro" id="IPR011761">
    <property type="entry name" value="ATP-grasp"/>
</dbReference>
<comment type="cofactor">
    <cofactor evidence="2">
        <name>Mg(2+)</name>
        <dbReference type="ChEBI" id="CHEBI:18420"/>
    </cofactor>
</comment>
<keyword evidence="6 8" id="KW-0067">ATP-binding</keyword>
<dbReference type="GO" id="GO:0005829">
    <property type="term" value="C:cytosol"/>
    <property type="evidence" value="ECO:0007669"/>
    <property type="project" value="TreeGrafter"/>
</dbReference>
<dbReference type="RefSeq" id="WP_136136150.1">
    <property type="nucleotide sequence ID" value="NZ_SDGV01000004.1"/>
</dbReference>
<feature type="binding site" evidence="8">
    <location>
        <position position="104"/>
    </location>
    <ligand>
        <name>ATP</name>
        <dbReference type="ChEBI" id="CHEBI:30616"/>
    </ligand>
</feature>
<evidence type="ECO:0000256" key="9">
    <source>
        <dbReference type="RuleBase" id="RU361200"/>
    </source>
</evidence>
<dbReference type="EC" id="6.3.4.18" evidence="8 9"/>
<dbReference type="InterPro" id="IPR011054">
    <property type="entry name" value="Rudment_hybrid_motif"/>
</dbReference>
<evidence type="ECO:0000256" key="5">
    <source>
        <dbReference type="ARBA" id="ARBA00022755"/>
    </source>
</evidence>
<gene>
    <name evidence="8 9 11" type="primary">purK</name>
    <name evidence="11" type="ORF">ESZ54_02395</name>
</gene>
<name>A0A4S3B4Y7_9ENTE</name>
<reference evidence="11 12" key="1">
    <citation type="submission" date="2019-01" db="EMBL/GenBank/DDBJ databases">
        <title>Vagococcus silagei sp. nov. isolated from brewer's grain.</title>
        <authorList>
            <person name="Guu J.-R."/>
        </authorList>
    </citation>
    <scope>NUCLEOTIDE SEQUENCE [LARGE SCALE GENOMIC DNA]</scope>
    <source>
        <strain evidence="11 12">2B-2</strain>
    </source>
</reference>
<keyword evidence="7" id="KW-0464">Manganese</keyword>
<evidence type="ECO:0000256" key="3">
    <source>
        <dbReference type="ARBA" id="ARBA00022598"/>
    </source>
</evidence>
<feature type="domain" description="ATP-grasp" evidence="10">
    <location>
        <begin position="108"/>
        <end position="295"/>
    </location>
</feature>
<dbReference type="SUPFAM" id="SSF51246">
    <property type="entry name" value="Rudiment single hybrid motif"/>
    <property type="match status" value="1"/>
</dbReference>